<proteinExistence type="predicted"/>
<organism evidence="2 3">
    <name type="scientific">Smittium megazygosporum</name>
    <dbReference type="NCBI Taxonomy" id="133381"/>
    <lineage>
        <taxon>Eukaryota</taxon>
        <taxon>Fungi</taxon>
        <taxon>Fungi incertae sedis</taxon>
        <taxon>Zoopagomycota</taxon>
        <taxon>Kickxellomycotina</taxon>
        <taxon>Harpellomycetes</taxon>
        <taxon>Harpellales</taxon>
        <taxon>Legeriomycetaceae</taxon>
        <taxon>Smittium</taxon>
    </lineage>
</organism>
<feature type="region of interest" description="Disordered" evidence="1">
    <location>
        <begin position="423"/>
        <end position="444"/>
    </location>
</feature>
<feature type="compositionally biased region" description="Polar residues" evidence="1">
    <location>
        <begin position="223"/>
        <end position="246"/>
    </location>
</feature>
<evidence type="ECO:0000256" key="1">
    <source>
        <dbReference type="SAM" id="MobiDB-lite"/>
    </source>
</evidence>
<protein>
    <submittedName>
        <fullName evidence="2">Uncharacterized protein</fullName>
    </submittedName>
</protein>
<name>A0A2T9Z8H8_9FUNG</name>
<feature type="compositionally biased region" description="Basic and acidic residues" evidence="1">
    <location>
        <begin position="186"/>
        <end position="200"/>
    </location>
</feature>
<dbReference type="AlphaFoldDB" id="A0A2T9Z8H8"/>
<reference evidence="2 3" key="1">
    <citation type="journal article" date="2018" name="MBio">
        <title>Comparative Genomics Reveals the Core Gene Toolbox for the Fungus-Insect Symbiosis.</title>
        <authorList>
            <person name="Wang Y."/>
            <person name="Stata M."/>
            <person name="Wang W."/>
            <person name="Stajich J.E."/>
            <person name="White M.M."/>
            <person name="Moncalvo J.M."/>
        </authorList>
    </citation>
    <scope>NUCLEOTIDE SEQUENCE [LARGE SCALE GENOMIC DNA]</scope>
    <source>
        <strain evidence="2 3">SC-DP-2</strain>
    </source>
</reference>
<dbReference type="Proteomes" id="UP000245609">
    <property type="component" value="Unassembled WGS sequence"/>
</dbReference>
<dbReference type="EMBL" id="MBFS01001525">
    <property type="protein sequence ID" value="PVV00903.1"/>
    <property type="molecule type" value="Genomic_DNA"/>
</dbReference>
<comment type="caution">
    <text evidence="2">The sequence shown here is derived from an EMBL/GenBank/DDBJ whole genome shotgun (WGS) entry which is preliminary data.</text>
</comment>
<accession>A0A2T9Z8H8</accession>
<feature type="region of interest" description="Disordered" evidence="1">
    <location>
        <begin position="179"/>
        <end position="272"/>
    </location>
</feature>
<gene>
    <name evidence="2" type="ORF">BB560_004699</name>
</gene>
<keyword evidence="3" id="KW-1185">Reference proteome</keyword>
<feature type="compositionally biased region" description="Polar residues" evidence="1">
    <location>
        <begin position="255"/>
        <end position="272"/>
    </location>
</feature>
<sequence length="850" mass="95736">MESISAASHIQSFSRLQENPFSSADYTPFSFPLDSLQPNQLPTELDNWRASQLVWESILSRIQNVVNVFIDSLENTLDFAQSTSANSNLHTLSPSPPELYSSLFNTFQTQALNHDQQILEASFSTTFRPQNHHPDSDSAIKYTNLLLDSLSFKLDTCYSRFRDIRDSIVKDRKLFPTAPKNSNLDDFSKTKHDTKIHRADSSPLPSAKYPPLPPTSVHAKSKPSYTSQNPISLSSAHNISSKSHQSTTRRRSNTEKVPNNRPFSTALNSSTSPIITSLGSQPSFVKSIDKLENTSLIYLNQISLLERKLQIKQSESLIYQKLCSQMKSLLTKMQSSLDNSHLHLNHSKIEIHRLSSILSSTPLHSSGFPNKNTTPILDDSFIKALYNLVLSSKNSASKNSIFFKKFSSLVAFLNSKNHRSENLPFSTFSNKSEDSLSPENQPPNTHLFSSSADLPLQHSKLVRNLTDDSITNDTADTNNDSTINNNNFQSSVPIHKIIPFINDLNTSYSNICAAYNYLCLSLIEFLDQSQVSLNSQKFIVTESTDFLELLELYSSKINDFTSQILLDSSSISFNWSPSIVANNLSNNNEGSIFDLSTTKSFSDPFDIPSSSFNHHPNVNEIIQPSHPFILDSNILTELAELTKESSMLNDMLNESSLSHFFDSQNAFSGDLDLSPQDFANTVSSEVLTANQKRLLKSEYIKRKTKLKTIFNNRLAEESEKVAQLQKSILEIREKAELKISDYIKIRDYQFEKIVCLTMKNAIISKVKKNLLEIIGGPKILLSIVDADYYIPQTPSNKKSPKYYWNRAKFVRYALRLVSMLSILKSKSDKIQELKQSLKLNGGSVNITENN</sequence>
<evidence type="ECO:0000313" key="3">
    <source>
        <dbReference type="Proteomes" id="UP000245609"/>
    </source>
</evidence>
<dbReference type="OrthoDB" id="10310310at2759"/>
<evidence type="ECO:0000313" key="2">
    <source>
        <dbReference type="EMBL" id="PVV00903.1"/>
    </source>
</evidence>